<dbReference type="CDD" id="cd00830">
    <property type="entry name" value="KAS_III"/>
    <property type="match status" value="1"/>
</dbReference>
<evidence type="ECO:0000313" key="13">
    <source>
        <dbReference type="Proteomes" id="UP001183809"/>
    </source>
</evidence>
<feature type="region of interest" description="ACP-binding" evidence="9">
    <location>
        <begin position="259"/>
        <end position="263"/>
    </location>
</feature>
<dbReference type="InterPro" id="IPR004655">
    <property type="entry name" value="FabH"/>
</dbReference>
<dbReference type="NCBIfam" id="NF006829">
    <property type="entry name" value="PRK09352.1"/>
    <property type="match status" value="1"/>
</dbReference>
<protein>
    <recommendedName>
        <fullName evidence="9">Beta-ketoacyl-[acyl-carrier-protein] synthase III</fullName>
        <shortName evidence="9">Beta-ketoacyl-ACP synthase III</shortName>
        <shortName evidence="9">KAS III</shortName>
        <ecNumber evidence="9">2.3.1.180</ecNumber>
    </recommendedName>
    <alternativeName>
        <fullName evidence="9">3-oxoacyl-[acyl-carrier-protein] synthase 3</fullName>
    </alternativeName>
    <alternativeName>
        <fullName evidence="9">3-oxoacyl-[acyl-carrier-protein] synthase III</fullName>
    </alternativeName>
</protein>
<keyword evidence="7 9" id="KW-0275">Fatty acid biosynthesis</keyword>
<keyword evidence="5 9" id="KW-0276">Fatty acid metabolism</keyword>
<sequence length="333" mass="34947">MLRASCRQEPRFGRIIGVGGYRPQRVVDNGEICRSIDSSEEWIETRSGIRRRHFATREETHAVMGAAAAEKAIAAAGLDPLDIGCVIVATTTNLVSLPSVAVDVAHRVGARRAGAFDLNAACAGFCYAVGTASAMIRAGEADHVLVVGAERLTDLVDPTDRQIAFLLADGAGAAVIGPSEEPGIGPVVWGADGDQLEAVVMTRSWGDYRHDVAGPPPVMRMDGRRVFRWAVDEMANTAREAMSAAGVTADDLAAFIPHQANMRITEVLAKELALPAHVVVADDIVTTGNTSSASIPLAMEHMLTSGQAASGDLALLIGFGAGLTYAAQVVRLP</sequence>
<evidence type="ECO:0000256" key="6">
    <source>
        <dbReference type="ARBA" id="ARBA00023098"/>
    </source>
</evidence>
<dbReference type="Pfam" id="PF08545">
    <property type="entry name" value="ACP_syn_III"/>
    <property type="match status" value="1"/>
</dbReference>
<dbReference type="PANTHER" id="PTHR34069:SF2">
    <property type="entry name" value="BETA-KETOACYL-[ACYL-CARRIER-PROTEIN] SYNTHASE III"/>
    <property type="match status" value="1"/>
</dbReference>
<evidence type="ECO:0000256" key="2">
    <source>
        <dbReference type="ARBA" id="ARBA00022490"/>
    </source>
</evidence>
<evidence type="ECO:0000256" key="4">
    <source>
        <dbReference type="ARBA" id="ARBA00022679"/>
    </source>
</evidence>
<comment type="similarity">
    <text evidence="1 9">Belongs to the thiolase-like superfamily. FabH family.</text>
</comment>
<comment type="catalytic activity">
    <reaction evidence="9">
        <text>malonyl-[ACP] + acetyl-CoA + H(+) = 3-oxobutanoyl-[ACP] + CO2 + CoA</text>
        <dbReference type="Rhea" id="RHEA:12080"/>
        <dbReference type="Rhea" id="RHEA-COMP:9623"/>
        <dbReference type="Rhea" id="RHEA-COMP:9625"/>
        <dbReference type="ChEBI" id="CHEBI:15378"/>
        <dbReference type="ChEBI" id="CHEBI:16526"/>
        <dbReference type="ChEBI" id="CHEBI:57287"/>
        <dbReference type="ChEBI" id="CHEBI:57288"/>
        <dbReference type="ChEBI" id="CHEBI:78449"/>
        <dbReference type="ChEBI" id="CHEBI:78450"/>
        <dbReference type="EC" id="2.3.1.180"/>
    </reaction>
</comment>
<keyword evidence="13" id="KW-1185">Reference proteome</keyword>
<dbReference type="Proteomes" id="UP001183809">
    <property type="component" value="Unassembled WGS sequence"/>
</dbReference>
<proteinExistence type="inferred from homology"/>
<keyword evidence="4 9" id="KW-0808">Transferase</keyword>
<dbReference type="PANTHER" id="PTHR34069">
    <property type="entry name" value="3-OXOACYL-[ACYL-CARRIER-PROTEIN] SYNTHASE 3"/>
    <property type="match status" value="1"/>
</dbReference>
<accession>A0ABU2TM06</accession>
<comment type="caution">
    <text evidence="12">The sequence shown here is derived from an EMBL/GenBank/DDBJ whole genome shotgun (WGS) entry which is preliminary data.</text>
</comment>
<gene>
    <name evidence="9" type="primary">fabH</name>
    <name evidence="12" type="ORF">RM764_02950</name>
</gene>
<dbReference type="GO" id="GO:0033818">
    <property type="term" value="F:beta-ketoacyl-acyl-carrier-protein synthase III activity"/>
    <property type="evidence" value="ECO:0007669"/>
    <property type="project" value="UniProtKB-EC"/>
</dbReference>
<dbReference type="InterPro" id="IPR013747">
    <property type="entry name" value="ACP_syn_III_C"/>
</dbReference>
<comment type="function">
    <text evidence="9">Catalyzes the condensation reaction of fatty acid synthesis by the addition to an acyl acceptor of two carbons from malonyl-ACP. Catalyzes the first condensation reaction which initiates fatty acid synthesis and may therefore play a role in governing the total rate of fatty acid production. Possesses both acetoacetyl-ACP synthase and acetyl transacylase activities. Its substrate specificity determines the biosynthesis of branched-chain and/or straight-chain of fatty acids.</text>
</comment>
<feature type="active site" evidence="9">
    <location>
        <position position="122"/>
    </location>
</feature>
<feature type="domain" description="Beta-ketoacyl-[acyl-carrier-protein] synthase III N-terminal" evidence="11">
    <location>
        <begin position="116"/>
        <end position="193"/>
    </location>
</feature>
<evidence type="ECO:0000256" key="9">
    <source>
        <dbReference type="HAMAP-Rule" id="MF_01815"/>
    </source>
</evidence>
<dbReference type="HAMAP" id="MF_01815">
    <property type="entry name" value="FabH"/>
    <property type="match status" value="1"/>
</dbReference>
<organism evidence="12 13">
    <name type="scientific">Streptomyces gibsoniae</name>
    <dbReference type="NCBI Taxonomy" id="3075529"/>
    <lineage>
        <taxon>Bacteria</taxon>
        <taxon>Bacillati</taxon>
        <taxon>Actinomycetota</taxon>
        <taxon>Actinomycetes</taxon>
        <taxon>Kitasatosporales</taxon>
        <taxon>Streptomycetaceae</taxon>
        <taxon>Streptomyces</taxon>
    </lineage>
</organism>
<comment type="subcellular location">
    <subcellularLocation>
        <location evidence="9">Cytoplasm</location>
    </subcellularLocation>
</comment>
<name>A0ABU2TM06_9ACTN</name>
<keyword evidence="3 9" id="KW-0444">Lipid biosynthesis</keyword>
<dbReference type="InterPro" id="IPR013751">
    <property type="entry name" value="ACP_syn_III_N"/>
</dbReference>
<evidence type="ECO:0000256" key="1">
    <source>
        <dbReference type="ARBA" id="ARBA00008642"/>
    </source>
</evidence>
<evidence type="ECO:0000256" key="5">
    <source>
        <dbReference type="ARBA" id="ARBA00022832"/>
    </source>
</evidence>
<dbReference type="Gene3D" id="3.40.47.10">
    <property type="match status" value="2"/>
</dbReference>
<evidence type="ECO:0000256" key="8">
    <source>
        <dbReference type="ARBA" id="ARBA00023315"/>
    </source>
</evidence>
<dbReference type="EC" id="2.3.1.180" evidence="9"/>
<dbReference type="SUPFAM" id="SSF53901">
    <property type="entry name" value="Thiolase-like"/>
    <property type="match status" value="1"/>
</dbReference>
<dbReference type="RefSeq" id="WP_311691492.1">
    <property type="nucleotide sequence ID" value="NZ_JAVREY010000002.1"/>
</dbReference>
<evidence type="ECO:0000256" key="7">
    <source>
        <dbReference type="ARBA" id="ARBA00023160"/>
    </source>
</evidence>
<dbReference type="NCBIfam" id="TIGR00747">
    <property type="entry name" value="fabH"/>
    <property type="match status" value="1"/>
</dbReference>
<comment type="domain">
    <text evidence="9">The last Arg residue of the ACP-binding site is essential for the weak association between ACP/AcpP and FabH.</text>
</comment>
<feature type="active site" evidence="9">
    <location>
        <position position="258"/>
    </location>
</feature>
<evidence type="ECO:0000256" key="3">
    <source>
        <dbReference type="ARBA" id="ARBA00022516"/>
    </source>
</evidence>
<comment type="subunit">
    <text evidence="9">Homodimer.</text>
</comment>
<feature type="domain" description="Beta-ketoacyl-[acyl-carrier-protein] synthase III C-terminal" evidence="10">
    <location>
        <begin position="243"/>
        <end position="331"/>
    </location>
</feature>
<dbReference type="EMBL" id="JAVREY010000002">
    <property type="protein sequence ID" value="MDT0461972.1"/>
    <property type="molecule type" value="Genomic_DNA"/>
</dbReference>
<evidence type="ECO:0000313" key="12">
    <source>
        <dbReference type="EMBL" id="MDT0461972.1"/>
    </source>
</evidence>
<dbReference type="Pfam" id="PF08541">
    <property type="entry name" value="ACP_syn_III_C"/>
    <property type="match status" value="1"/>
</dbReference>
<keyword evidence="9" id="KW-0511">Multifunctional enzyme</keyword>
<feature type="active site" evidence="9">
    <location>
        <position position="289"/>
    </location>
</feature>
<keyword evidence="6 9" id="KW-0443">Lipid metabolism</keyword>
<keyword evidence="8 9" id="KW-0012">Acyltransferase</keyword>
<dbReference type="InterPro" id="IPR016039">
    <property type="entry name" value="Thiolase-like"/>
</dbReference>
<comment type="pathway">
    <text evidence="9">Lipid metabolism; fatty acid biosynthesis.</text>
</comment>
<keyword evidence="2 9" id="KW-0963">Cytoplasm</keyword>
<reference evidence="13" key="1">
    <citation type="submission" date="2023-07" db="EMBL/GenBank/DDBJ databases">
        <title>30 novel species of actinomycetes from the DSMZ collection.</title>
        <authorList>
            <person name="Nouioui I."/>
        </authorList>
    </citation>
    <scope>NUCLEOTIDE SEQUENCE [LARGE SCALE GENOMIC DNA]</scope>
    <source>
        <strain evidence="13">DSM 41699</strain>
    </source>
</reference>
<evidence type="ECO:0000259" key="11">
    <source>
        <dbReference type="Pfam" id="PF08545"/>
    </source>
</evidence>
<evidence type="ECO:0000259" key="10">
    <source>
        <dbReference type="Pfam" id="PF08541"/>
    </source>
</evidence>